<name>A0ABW3FA75_9HYPH</name>
<dbReference type="InterPro" id="IPR016085">
    <property type="entry name" value="Protease_inh_B-barrel_dom"/>
</dbReference>
<dbReference type="Proteomes" id="UP001597101">
    <property type="component" value="Unassembled WGS sequence"/>
</dbReference>
<dbReference type="EMBL" id="JBHTJV010000002">
    <property type="protein sequence ID" value="MFD0915317.1"/>
    <property type="molecule type" value="Genomic_DNA"/>
</dbReference>
<proteinExistence type="predicted"/>
<protein>
    <recommendedName>
        <fullName evidence="4">Alkaline proteinase inhibitor/ Outer membrane lipoprotein Omp19 domain-containing protein</fullName>
    </recommendedName>
</protein>
<dbReference type="Gene3D" id="2.40.128.10">
    <property type="match status" value="1"/>
</dbReference>
<evidence type="ECO:0000313" key="3">
    <source>
        <dbReference type="Proteomes" id="UP001597101"/>
    </source>
</evidence>
<dbReference type="SUPFAM" id="SSF50882">
    <property type="entry name" value="beta-Barrel protease inhibitors"/>
    <property type="match status" value="1"/>
</dbReference>
<feature type="chain" id="PRO_5045968432" description="Alkaline proteinase inhibitor/ Outer membrane lipoprotein Omp19 domain-containing protein" evidence="1">
    <location>
        <begin position="24"/>
        <end position="132"/>
    </location>
</feature>
<organism evidence="2 3">
    <name type="scientific">Pseudahrensia aquimaris</name>
    <dbReference type="NCBI Taxonomy" id="744461"/>
    <lineage>
        <taxon>Bacteria</taxon>
        <taxon>Pseudomonadati</taxon>
        <taxon>Pseudomonadota</taxon>
        <taxon>Alphaproteobacteria</taxon>
        <taxon>Hyphomicrobiales</taxon>
        <taxon>Ahrensiaceae</taxon>
        <taxon>Pseudahrensia</taxon>
    </lineage>
</organism>
<reference evidence="3" key="1">
    <citation type="journal article" date="2019" name="Int. J. Syst. Evol. Microbiol.">
        <title>The Global Catalogue of Microorganisms (GCM) 10K type strain sequencing project: providing services to taxonomists for standard genome sequencing and annotation.</title>
        <authorList>
            <consortium name="The Broad Institute Genomics Platform"/>
            <consortium name="The Broad Institute Genome Sequencing Center for Infectious Disease"/>
            <person name="Wu L."/>
            <person name="Ma J."/>
        </authorList>
    </citation>
    <scope>NUCLEOTIDE SEQUENCE [LARGE SCALE GENOMIC DNA]</scope>
    <source>
        <strain evidence="3">CCUG 60023</strain>
    </source>
</reference>
<feature type="signal peptide" evidence="1">
    <location>
        <begin position="1"/>
        <end position="23"/>
    </location>
</feature>
<dbReference type="RefSeq" id="WP_377211164.1">
    <property type="nucleotide sequence ID" value="NZ_JBHTJV010000002.1"/>
</dbReference>
<comment type="caution">
    <text evidence="2">The sequence shown here is derived from an EMBL/GenBank/DDBJ whole genome shotgun (WGS) entry which is preliminary data.</text>
</comment>
<evidence type="ECO:0000313" key="2">
    <source>
        <dbReference type="EMBL" id="MFD0915317.1"/>
    </source>
</evidence>
<accession>A0ABW3FA75</accession>
<sequence>MAHFFSATLATTALAGIAVLANAPEHEPIRAPEFQAEALIEDSKTWVFKNRQNDASCLVTKTRQISRATSLIEFEPKCASVYPETDSVKVWQADGDGVIRLADEAGNTLKEFRRNGTDFTFSSDRLRLAPRS</sequence>
<keyword evidence="1" id="KW-0732">Signal</keyword>
<keyword evidence="3" id="KW-1185">Reference proteome</keyword>
<evidence type="ECO:0008006" key="4">
    <source>
        <dbReference type="Google" id="ProtNLM"/>
    </source>
</evidence>
<gene>
    <name evidence="2" type="ORF">ACFQ14_02745</name>
</gene>
<evidence type="ECO:0000256" key="1">
    <source>
        <dbReference type="SAM" id="SignalP"/>
    </source>
</evidence>